<dbReference type="RefSeq" id="WP_262856313.1">
    <property type="nucleotide sequence ID" value="NZ_JAOPKZ010000013.1"/>
</dbReference>
<comment type="caution">
    <text evidence="2">The sequence shown here is derived from an EMBL/GenBank/DDBJ whole genome shotgun (WGS) entry which is preliminary data.</text>
</comment>
<dbReference type="Proteomes" id="UP001209553">
    <property type="component" value="Unassembled WGS sequence"/>
</dbReference>
<accession>A0ABT2QRP7</accession>
<keyword evidence="1" id="KW-1133">Transmembrane helix</keyword>
<keyword evidence="1" id="KW-0472">Membrane</keyword>
<gene>
    <name evidence="2" type="ORF">N9R04_08055</name>
</gene>
<evidence type="ECO:0000256" key="1">
    <source>
        <dbReference type="SAM" id="Phobius"/>
    </source>
</evidence>
<organism evidence="2 3">
    <name type="scientific">Staphylococcus marylandisciuri</name>
    <dbReference type="NCBI Taxonomy" id="2981529"/>
    <lineage>
        <taxon>Bacteria</taxon>
        <taxon>Bacillati</taxon>
        <taxon>Bacillota</taxon>
        <taxon>Bacilli</taxon>
        <taxon>Bacillales</taxon>
        <taxon>Staphylococcaceae</taxon>
        <taxon>Staphylococcus</taxon>
    </lineage>
</organism>
<feature type="transmembrane region" description="Helical" evidence="1">
    <location>
        <begin position="7"/>
        <end position="29"/>
    </location>
</feature>
<keyword evidence="3" id="KW-1185">Reference proteome</keyword>
<keyword evidence="1" id="KW-0812">Transmembrane</keyword>
<sequence>MSEIMRYLANFFATLGSIIGFICLVNILFKVLAAMTDYDFRFMQLIPHGQTIAVVIIILSVVLEEYFRDKANKSTD</sequence>
<evidence type="ECO:0000313" key="3">
    <source>
        <dbReference type="Proteomes" id="UP001209553"/>
    </source>
</evidence>
<reference evidence="2 3" key="1">
    <citation type="journal article" date="2023" name="Int. J. Syst. Evol. Microbiol.">
        <title>Streptococcus sciuri sp. nov., Staphylococcus marylandisciuri sp. nov. and Staphylococcus americanisciuri sp. nov., isolated from faeces of eastern grey squirrel (Sciurus carolinensis).</title>
        <authorList>
            <person name="Volokhov D.V."/>
            <person name="Zagorodnyaya T.A."/>
            <person name="Furtak V.A."/>
            <person name="Nattanmai G."/>
            <person name="Randall L."/>
            <person name="Jose S."/>
            <person name="Gao Y."/>
            <person name="Eisenberg T."/>
            <person name="Delmonte P."/>
            <person name="Blom J."/>
            <person name="Mitchell K.K."/>
        </authorList>
    </citation>
    <scope>NUCLEOTIDE SEQUENCE [LARGE SCALE GENOMIC DNA]</scope>
    <source>
        <strain evidence="2 3">SQ8-PEA</strain>
    </source>
</reference>
<evidence type="ECO:0000313" key="2">
    <source>
        <dbReference type="EMBL" id="MCU5746661.1"/>
    </source>
</evidence>
<protein>
    <submittedName>
        <fullName evidence="2">Uncharacterized protein</fullName>
    </submittedName>
</protein>
<dbReference type="EMBL" id="JAOPKZ010000013">
    <property type="protein sequence ID" value="MCU5746661.1"/>
    <property type="molecule type" value="Genomic_DNA"/>
</dbReference>
<feature type="transmembrane region" description="Helical" evidence="1">
    <location>
        <begin position="49"/>
        <end position="67"/>
    </location>
</feature>
<name>A0ABT2QRP7_9STAP</name>
<proteinExistence type="predicted"/>